<organism evidence="2 3">
    <name type="scientific">Portunus trituberculatus</name>
    <name type="common">Swimming crab</name>
    <name type="synonym">Neptunus trituberculatus</name>
    <dbReference type="NCBI Taxonomy" id="210409"/>
    <lineage>
        <taxon>Eukaryota</taxon>
        <taxon>Metazoa</taxon>
        <taxon>Ecdysozoa</taxon>
        <taxon>Arthropoda</taxon>
        <taxon>Crustacea</taxon>
        <taxon>Multicrustacea</taxon>
        <taxon>Malacostraca</taxon>
        <taxon>Eumalacostraca</taxon>
        <taxon>Eucarida</taxon>
        <taxon>Decapoda</taxon>
        <taxon>Pleocyemata</taxon>
        <taxon>Brachyura</taxon>
        <taxon>Eubrachyura</taxon>
        <taxon>Portunoidea</taxon>
        <taxon>Portunidae</taxon>
        <taxon>Portuninae</taxon>
        <taxon>Portunus</taxon>
    </lineage>
</organism>
<name>A0A5B7DJS6_PORTR</name>
<evidence type="ECO:0000256" key="1">
    <source>
        <dbReference type="SAM" id="MobiDB-lite"/>
    </source>
</evidence>
<dbReference type="AlphaFoldDB" id="A0A5B7DJS6"/>
<feature type="region of interest" description="Disordered" evidence="1">
    <location>
        <begin position="1"/>
        <end position="87"/>
    </location>
</feature>
<sequence length="87" mass="9474">MGAASRPCWPAQHSAHQGPARQPHMESSDHSEHLHEDFSSSFTPGASIWPASRRAPHSADYTPKKHSTSSGTNTLHPLRTLTDHSAI</sequence>
<proteinExistence type="predicted"/>
<dbReference type="EMBL" id="VSRR010001023">
    <property type="protein sequence ID" value="MPC21832.1"/>
    <property type="molecule type" value="Genomic_DNA"/>
</dbReference>
<keyword evidence="3" id="KW-1185">Reference proteome</keyword>
<feature type="compositionally biased region" description="Basic and acidic residues" evidence="1">
    <location>
        <begin position="23"/>
        <end position="38"/>
    </location>
</feature>
<accession>A0A5B7DJS6</accession>
<evidence type="ECO:0000313" key="2">
    <source>
        <dbReference type="EMBL" id="MPC21832.1"/>
    </source>
</evidence>
<evidence type="ECO:0000313" key="3">
    <source>
        <dbReference type="Proteomes" id="UP000324222"/>
    </source>
</evidence>
<dbReference type="Proteomes" id="UP000324222">
    <property type="component" value="Unassembled WGS sequence"/>
</dbReference>
<reference evidence="2 3" key="1">
    <citation type="submission" date="2019-05" db="EMBL/GenBank/DDBJ databases">
        <title>Another draft genome of Portunus trituberculatus and its Hox gene families provides insights of decapod evolution.</title>
        <authorList>
            <person name="Jeong J.-H."/>
            <person name="Song I."/>
            <person name="Kim S."/>
            <person name="Choi T."/>
            <person name="Kim D."/>
            <person name="Ryu S."/>
            <person name="Kim W."/>
        </authorList>
    </citation>
    <scope>NUCLEOTIDE SEQUENCE [LARGE SCALE GENOMIC DNA]</scope>
    <source>
        <tissue evidence="2">Muscle</tissue>
    </source>
</reference>
<gene>
    <name evidence="2" type="ORF">E2C01_014832</name>
</gene>
<comment type="caution">
    <text evidence="2">The sequence shown here is derived from an EMBL/GenBank/DDBJ whole genome shotgun (WGS) entry which is preliminary data.</text>
</comment>
<protein>
    <submittedName>
        <fullName evidence="2">Uncharacterized protein</fullName>
    </submittedName>
</protein>